<keyword evidence="2" id="KW-0812">Transmembrane</keyword>
<organism evidence="3">
    <name type="scientific">Rhodosorus marinus</name>
    <dbReference type="NCBI Taxonomy" id="101924"/>
    <lineage>
        <taxon>Eukaryota</taxon>
        <taxon>Rhodophyta</taxon>
        <taxon>Stylonematophyceae</taxon>
        <taxon>Stylonematales</taxon>
        <taxon>Stylonemataceae</taxon>
        <taxon>Rhodosorus</taxon>
    </lineage>
</organism>
<feature type="compositionally biased region" description="Basic and acidic residues" evidence="1">
    <location>
        <begin position="59"/>
        <end position="71"/>
    </location>
</feature>
<accession>A0A7S3E7T3</accession>
<feature type="transmembrane region" description="Helical" evidence="2">
    <location>
        <begin position="263"/>
        <end position="285"/>
    </location>
</feature>
<gene>
    <name evidence="3" type="ORF">RMAR00112_LOCUS4115</name>
</gene>
<evidence type="ECO:0000256" key="1">
    <source>
        <dbReference type="SAM" id="MobiDB-lite"/>
    </source>
</evidence>
<keyword evidence="2" id="KW-1133">Transmembrane helix</keyword>
<reference evidence="3" key="1">
    <citation type="submission" date="2021-01" db="EMBL/GenBank/DDBJ databases">
        <authorList>
            <person name="Corre E."/>
            <person name="Pelletier E."/>
            <person name="Niang G."/>
            <person name="Scheremetjew M."/>
            <person name="Finn R."/>
            <person name="Kale V."/>
            <person name="Holt S."/>
            <person name="Cochrane G."/>
            <person name="Meng A."/>
            <person name="Brown T."/>
            <person name="Cohen L."/>
        </authorList>
    </citation>
    <scope>NUCLEOTIDE SEQUENCE</scope>
    <source>
        <strain evidence="3">CCMP 769</strain>
    </source>
</reference>
<feature type="region of interest" description="Disordered" evidence="1">
    <location>
        <begin position="19"/>
        <end position="72"/>
    </location>
</feature>
<evidence type="ECO:0000256" key="2">
    <source>
        <dbReference type="SAM" id="Phobius"/>
    </source>
</evidence>
<keyword evidence="2" id="KW-0472">Membrane</keyword>
<dbReference type="EMBL" id="HBHW01005530">
    <property type="protein sequence ID" value="CAE0036165.1"/>
    <property type="molecule type" value="Transcribed_RNA"/>
</dbReference>
<evidence type="ECO:0000313" key="3">
    <source>
        <dbReference type="EMBL" id="CAE0036165.1"/>
    </source>
</evidence>
<sequence>MLGYCGIFTFHTRGNSGFPKALRSSSRVRRTRAGAGARKLAEDEEKCASTSSTSESDQDMVHAGDRRKDEPADLLQDEINDEEVREMIRFFPPSAFMPMDYYVENGSAVFNGRYRSEPNEVLAAIERIFSSRFKDRYVVCIAESDSSEANSISVVVVRSRAEKSETQNFPTSLLLGAFSFYSTASSMTLLEPSTSDLRLLPGAVVVLSVFSILSVCIVFQRLIASKLGLKLGQAFIMPMGRPFSLPVHFSRISVPGGSRYSRFLIGLAGAPLIAVAGCMMFQLGVQLTSLSGPLWRLNSTGTIYCSHKLLALVRNGYTFG</sequence>
<protein>
    <submittedName>
        <fullName evidence="3">Uncharacterized protein</fullName>
    </submittedName>
</protein>
<dbReference type="AlphaFoldDB" id="A0A7S3E7T3"/>
<feature type="transmembrane region" description="Helical" evidence="2">
    <location>
        <begin position="199"/>
        <end position="219"/>
    </location>
</feature>
<proteinExistence type="predicted"/>
<name>A0A7S3E7T3_9RHOD</name>